<dbReference type="EMBL" id="MLQQ01000027">
    <property type="protein sequence ID" value="OIJ11485.1"/>
    <property type="molecule type" value="Genomic_DNA"/>
</dbReference>
<evidence type="ECO:0000313" key="2">
    <source>
        <dbReference type="EMBL" id="OIJ11485.1"/>
    </source>
</evidence>
<evidence type="ECO:0000313" key="3">
    <source>
        <dbReference type="Proteomes" id="UP000180098"/>
    </source>
</evidence>
<keyword evidence="1" id="KW-0812">Transmembrane</keyword>
<dbReference type="Proteomes" id="UP000180098">
    <property type="component" value="Unassembled WGS sequence"/>
</dbReference>
<keyword evidence="1" id="KW-1133">Transmembrane helix</keyword>
<accession>A0A1S2LJ51</accession>
<keyword evidence="3" id="KW-1185">Reference proteome</keyword>
<keyword evidence="1" id="KW-0472">Membrane</keyword>
<sequence>MFRGYNLWISIGTLVAVTIILFTQFIWANIPEFIPGVSAKLGNIFFNISMSYIVSYIFYVIVAYLPEKQKKAHLRKEIQNSKESILRDFNQVISYMEKSSGVTLNNKQVTEFDIKNMLGKIHPYSAAPVVTWSNGLVVNLTWNDYLLTHIKEITEKVNNIFIFIPFMDATLIASFNKIHKCSFFKVGNTLFTTPMKNKNLSAFGKDFYEYYSLVKSIEQ</sequence>
<protein>
    <submittedName>
        <fullName evidence="2">Uncharacterized protein</fullName>
    </submittedName>
</protein>
<evidence type="ECO:0000256" key="1">
    <source>
        <dbReference type="SAM" id="Phobius"/>
    </source>
</evidence>
<dbReference type="RefSeq" id="WP_071313625.1">
    <property type="nucleotide sequence ID" value="NZ_MLQQ01000027.1"/>
</dbReference>
<feature type="transmembrane region" description="Helical" evidence="1">
    <location>
        <begin position="7"/>
        <end position="28"/>
    </location>
</feature>
<gene>
    <name evidence="2" type="ORF">BKP35_12135</name>
</gene>
<comment type="caution">
    <text evidence="2">The sequence shown here is derived from an EMBL/GenBank/DDBJ whole genome shotgun (WGS) entry which is preliminary data.</text>
</comment>
<reference evidence="2 3" key="1">
    <citation type="submission" date="2016-10" db="EMBL/GenBank/DDBJ databases">
        <title>Draft genome sequences of four alkaliphilic bacteria belonging to the Anaerobacillus genus.</title>
        <authorList>
            <person name="Bassil N.M."/>
            <person name="Lloyd J.R."/>
        </authorList>
    </citation>
    <scope>NUCLEOTIDE SEQUENCE [LARGE SCALE GENOMIC DNA]</scope>
    <source>
        <strain evidence="2 3">DSM 15340</strain>
    </source>
</reference>
<proteinExistence type="predicted"/>
<feature type="transmembrane region" description="Helical" evidence="1">
    <location>
        <begin position="44"/>
        <end position="65"/>
    </location>
</feature>
<dbReference type="AlphaFoldDB" id="A0A1S2LJ51"/>
<dbReference type="OrthoDB" id="9775849at2"/>
<organism evidence="2 3">
    <name type="scientific">Anaerobacillus arseniciselenatis</name>
    <dbReference type="NCBI Taxonomy" id="85682"/>
    <lineage>
        <taxon>Bacteria</taxon>
        <taxon>Bacillati</taxon>
        <taxon>Bacillota</taxon>
        <taxon>Bacilli</taxon>
        <taxon>Bacillales</taxon>
        <taxon>Bacillaceae</taxon>
        <taxon>Anaerobacillus</taxon>
    </lineage>
</organism>
<name>A0A1S2LJ51_9BACI</name>